<reference evidence="2" key="1">
    <citation type="journal article" date="2019" name="Int. J. Syst. Evol. Microbiol.">
        <title>The Global Catalogue of Microorganisms (GCM) 10K type strain sequencing project: providing services to taxonomists for standard genome sequencing and annotation.</title>
        <authorList>
            <consortium name="The Broad Institute Genomics Platform"/>
            <consortium name="The Broad Institute Genome Sequencing Center for Infectious Disease"/>
            <person name="Wu L."/>
            <person name="Ma J."/>
        </authorList>
    </citation>
    <scope>NUCLEOTIDE SEQUENCE [LARGE SCALE GENOMIC DNA]</scope>
    <source>
        <strain evidence="2">JCM 16545</strain>
    </source>
</reference>
<accession>A0ABW4WZ96</accession>
<dbReference type="Proteomes" id="UP001597369">
    <property type="component" value="Unassembled WGS sequence"/>
</dbReference>
<gene>
    <name evidence="1" type="ORF">ACFSKU_08925</name>
</gene>
<organism evidence="1 2">
    <name type="scientific">Pontibacter silvestris</name>
    <dbReference type="NCBI Taxonomy" id="2305183"/>
    <lineage>
        <taxon>Bacteria</taxon>
        <taxon>Pseudomonadati</taxon>
        <taxon>Bacteroidota</taxon>
        <taxon>Cytophagia</taxon>
        <taxon>Cytophagales</taxon>
        <taxon>Hymenobacteraceae</taxon>
        <taxon>Pontibacter</taxon>
    </lineage>
</organism>
<evidence type="ECO:0000313" key="2">
    <source>
        <dbReference type="Proteomes" id="UP001597369"/>
    </source>
</evidence>
<sequence>MKLVTIESFEDVVGKQHIKTGEGVRFVNSLIKNHPLAVVDILNEEGWDGLVHLVIERENKYHKAIKENPNDLDTAIDALYGEFKYDSALDKQIEELEEAIYQLTEEQYSHSRTDDFKNYLNEAELELDEDEQVALYDKRTKEKWRELEKKKLEKQIGLDNLTEFKEALFPLKLDFSPRASEVLLSYSTDDIVFSL</sequence>
<evidence type="ECO:0000313" key="1">
    <source>
        <dbReference type="EMBL" id="MFD2067005.1"/>
    </source>
</evidence>
<proteinExistence type="predicted"/>
<name>A0ABW4WZ96_9BACT</name>
<protein>
    <submittedName>
        <fullName evidence="1">Uncharacterized protein</fullName>
    </submittedName>
</protein>
<dbReference type="EMBL" id="JBHUHV010000026">
    <property type="protein sequence ID" value="MFD2067005.1"/>
    <property type="molecule type" value="Genomic_DNA"/>
</dbReference>
<dbReference type="RefSeq" id="WP_229963022.1">
    <property type="nucleotide sequence ID" value="NZ_JAJJWI010000043.1"/>
</dbReference>
<comment type="caution">
    <text evidence="1">The sequence shown here is derived from an EMBL/GenBank/DDBJ whole genome shotgun (WGS) entry which is preliminary data.</text>
</comment>
<keyword evidence="2" id="KW-1185">Reference proteome</keyword>